<organism evidence="3 4">
    <name type="scientific">Nonomuraea bangladeshensis</name>
    <dbReference type="NCBI Taxonomy" id="404385"/>
    <lineage>
        <taxon>Bacteria</taxon>
        <taxon>Bacillati</taxon>
        <taxon>Actinomycetota</taxon>
        <taxon>Actinomycetes</taxon>
        <taxon>Streptosporangiales</taxon>
        <taxon>Streptosporangiaceae</taxon>
        <taxon>Nonomuraea</taxon>
    </lineage>
</organism>
<evidence type="ECO:0000256" key="2">
    <source>
        <dbReference type="SAM" id="SignalP"/>
    </source>
</evidence>
<name>A0ABV3H2F3_9ACTN</name>
<dbReference type="RefSeq" id="WP_364449166.1">
    <property type="nucleotide sequence ID" value="NZ_JBFARM010000004.1"/>
</dbReference>
<dbReference type="Pfam" id="PF14247">
    <property type="entry name" value="DUF4344"/>
    <property type="match status" value="1"/>
</dbReference>
<proteinExistence type="predicted"/>
<evidence type="ECO:0000313" key="4">
    <source>
        <dbReference type="Proteomes" id="UP001552427"/>
    </source>
</evidence>
<feature type="region of interest" description="Disordered" evidence="1">
    <location>
        <begin position="17"/>
        <end position="39"/>
    </location>
</feature>
<evidence type="ECO:0000313" key="3">
    <source>
        <dbReference type="EMBL" id="MEV4286718.1"/>
    </source>
</evidence>
<keyword evidence="2" id="KW-0732">Signal</keyword>
<sequence>MPHSLAALALSMVSALGAAPTPSPPAASPPAVRYEPAGSERAEQARRLLKESGSLRTKIRLPRAVEVVARDCDGRSAPWDARESRITVCYSLVDRLESTLTGISETEEADARAIGRRVEAALTAFFHHELGHALGTLEGLPDAEDQADRLAALTLATDRPEQAVAAAEARHLLAAGHAGLGHLAGEEESATFACLLYGADPARNAAIAKGGWVPAERAPSCAAEYQQAKSAAGPLIVKGP</sequence>
<dbReference type="EMBL" id="JBFARM010000004">
    <property type="protein sequence ID" value="MEV4286718.1"/>
    <property type="molecule type" value="Genomic_DNA"/>
</dbReference>
<reference evidence="3 4" key="1">
    <citation type="submission" date="2024-06" db="EMBL/GenBank/DDBJ databases">
        <title>The Natural Products Discovery Center: Release of the First 8490 Sequenced Strains for Exploring Actinobacteria Biosynthetic Diversity.</title>
        <authorList>
            <person name="Kalkreuter E."/>
            <person name="Kautsar S.A."/>
            <person name="Yang D."/>
            <person name="Bader C.D."/>
            <person name="Teijaro C.N."/>
            <person name="Fluegel L."/>
            <person name="Davis C.M."/>
            <person name="Simpson J.R."/>
            <person name="Lauterbach L."/>
            <person name="Steele A.D."/>
            <person name="Gui C."/>
            <person name="Meng S."/>
            <person name="Li G."/>
            <person name="Viehrig K."/>
            <person name="Ye F."/>
            <person name="Su P."/>
            <person name="Kiefer A.F."/>
            <person name="Nichols A."/>
            <person name="Cepeda A.J."/>
            <person name="Yan W."/>
            <person name="Fan B."/>
            <person name="Jiang Y."/>
            <person name="Adhikari A."/>
            <person name="Zheng C.-J."/>
            <person name="Schuster L."/>
            <person name="Cowan T.M."/>
            <person name="Smanski M.J."/>
            <person name="Chevrette M.G."/>
            <person name="De Carvalho L.P.S."/>
            <person name="Shen B."/>
        </authorList>
    </citation>
    <scope>NUCLEOTIDE SEQUENCE [LARGE SCALE GENOMIC DNA]</scope>
    <source>
        <strain evidence="3 4">NPDC049574</strain>
    </source>
</reference>
<protein>
    <submittedName>
        <fullName evidence="3">DUF4344 domain-containing metallopeptidase</fullName>
    </submittedName>
</protein>
<evidence type="ECO:0000256" key="1">
    <source>
        <dbReference type="SAM" id="MobiDB-lite"/>
    </source>
</evidence>
<feature type="signal peptide" evidence="2">
    <location>
        <begin position="1"/>
        <end position="18"/>
    </location>
</feature>
<keyword evidence="4" id="KW-1185">Reference proteome</keyword>
<gene>
    <name evidence="3" type="ORF">AB0K40_14540</name>
</gene>
<dbReference type="Proteomes" id="UP001552427">
    <property type="component" value="Unassembled WGS sequence"/>
</dbReference>
<comment type="caution">
    <text evidence="3">The sequence shown here is derived from an EMBL/GenBank/DDBJ whole genome shotgun (WGS) entry which is preliminary data.</text>
</comment>
<dbReference type="InterPro" id="IPR025644">
    <property type="entry name" value="DUF4344"/>
</dbReference>
<feature type="chain" id="PRO_5045493635" evidence="2">
    <location>
        <begin position="19"/>
        <end position="240"/>
    </location>
</feature>
<accession>A0ABV3H2F3</accession>